<accession>A0A1M7CM04</accession>
<keyword evidence="3" id="KW-1185">Reference proteome</keyword>
<proteinExistence type="predicted"/>
<organism evidence="2 3">
    <name type="scientific">Haladaptatus paucihalophilus DX253</name>
    <dbReference type="NCBI Taxonomy" id="797209"/>
    <lineage>
        <taxon>Archaea</taxon>
        <taxon>Methanobacteriati</taxon>
        <taxon>Methanobacteriota</taxon>
        <taxon>Stenosarchaea group</taxon>
        <taxon>Halobacteria</taxon>
        <taxon>Halobacteriales</taxon>
        <taxon>Haladaptataceae</taxon>
        <taxon>Haladaptatus</taxon>
    </lineage>
</organism>
<protein>
    <submittedName>
        <fullName evidence="2">Uncharacterized protein</fullName>
    </submittedName>
</protein>
<name>A0A1M7CM04_HALPU</name>
<gene>
    <name evidence="2" type="ORF">SAMN05444342_4386</name>
</gene>
<evidence type="ECO:0000256" key="1">
    <source>
        <dbReference type="SAM" id="MobiDB-lite"/>
    </source>
</evidence>
<sequence length="101" mass="11302">MTSDSPNSERSGTESTMINPGIPSNTQLAERMARVEEKLDHTTDVLERIDTSLNEEMDDIESRVEEIEPWSIRFRFLYRGGKWVVGLLAGSSAVGKVLGLF</sequence>
<feature type="region of interest" description="Disordered" evidence="1">
    <location>
        <begin position="1"/>
        <end position="24"/>
    </location>
</feature>
<dbReference type="EMBL" id="FRAN01000011">
    <property type="protein sequence ID" value="SHL67869.1"/>
    <property type="molecule type" value="Genomic_DNA"/>
</dbReference>
<dbReference type="AlphaFoldDB" id="A0A1M7CM04"/>
<reference evidence="3" key="1">
    <citation type="submission" date="2016-11" db="EMBL/GenBank/DDBJ databases">
        <authorList>
            <person name="Varghese N."/>
            <person name="Submissions S."/>
        </authorList>
    </citation>
    <scope>NUCLEOTIDE SEQUENCE [LARGE SCALE GENOMIC DNA]</scope>
    <source>
        <strain evidence="3">DX253</strain>
    </source>
</reference>
<evidence type="ECO:0000313" key="3">
    <source>
        <dbReference type="Proteomes" id="UP000184203"/>
    </source>
</evidence>
<evidence type="ECO:0000313" key="2">
    <source>
        <dbReference type="EMBL" id="SHL67869.1"/>
    </source>
</evidence>
<dbReference type="Proteomes" id="UP000184203">
    <property type="component" value="Unassembled WGS sequence"/>
</dbReference>